<reference evidence="1" key="1">
    <citation type="submission" date="2020-05" db="EMBL/GenBank/DDBJ databases">
        <authorList>
            <person name="Chiriac C."/>
            <person name="Salcher M."/>
            <person name="Ghai R."/>
            <person name="Kavagutti S V."/>
        </authorList>
    </citation>
    <scope>NUCLEOTIDE SEQUENCE</scope>
</reference>
<evidence type="ECO:0000313" key="1">
    <source>
        <dbReference type="EMBL" id="CAB5220998.1"/>
    </source>
</evidence>
<dbReference type="EMBL" id="LR798293">
    <property type="protein sequence ID" value="CAB5220998.1"/>
    <property type="molecule type" value="Genomic_DNA"/>
</dbReference>
<organism evidence="1">
    <name type="scientific">uncultured Caudovirales phage</name>
    <dbReference type="NCBI Taxonomy" id="2100421"/>
    <lineage>
        <taxon>Viruses</taxon>
        <taxon>Duplodnaviria</taxon>
        <taxon>Heunggongvirae</taxon>
        <taxon>Uroviricota</taxon>
        <taxon>Caudoviricetes</taxon>
        <taxon>Peduoviridae</taxon>
        <taxon>Maltschvirus</taxon>
        <taxon>Maltschvirus maltsch</taxon>
    </lineage>
</organism>
<gene>
    <name evidence="1" type="ORF">UFOVP240_66</name>
</gene>
<proteinExistence type="predicted"/>
<protein>
    <submittedName>
        <fullName evidence="1">Uncharacterized protein</fullName>
    </submittedName>
</protein>
<sequence>MRNIRKDAISGVIDDIGRTQTTIQFNEWWGKEGMDFVLYTPMGDETKNLSLSRDELHALVVAAVCSGYVDGPAAIEDAKAMIEESKQKMIDDANKLQLRNAPNSMTMQGDLNVLMEE</sequence>
<name>A0A6J7WW13_9CAUD</name>
<accession>A0A6J7WW13</accession>